<feature type="domain" description="RNA polymerase sigma factor 70 region 4 type 2" evidence="9">
    <location>
        <begin position="113"/>
        <end position="165"/>
    </location>
</feature>
<keyword evidence="5 6" id="KW-0804">Transcription</keyword>
<dbReference type="GO" id="GO:0016987">
    <property type="term" value="F:sigma factor activity"/>
    <property type="evidence" value="ECO:0007669"/>
    <property type="project" value="UniProtKB-KW"/>
</dbReference>
<keyword evidence="4 6" id="KW-0238">DNA-binding</keyword>
<proteinExistence type="inferred from homology"/>
<accession>A0A8J3VTI3</accession>
<evidence type="ECO:0000256" key="3">
    <source>
        <dbReference type="ARBA" id="ARBA00023082"/>
    </source>
</evidence>
<dbReference type="PANTHER" id="PTHR43133">
    <property type="entry name" value="RNA POLYMERASE ECF-TYPE SIGMA FACTO"/>
    <property type="match status" value="1"/>
</dbReference>
<organism evidence="10 11">
    <name type="scientific">Rugosimonospora africana</name>
    <dbReference type="NCBI Taxonomy" id="556532"/>
    <lineage>
        <taxon>Bacteria</taxon>
        <taxon>Bacillati</taxon>
        <taxon>Actinomycetota</taxon>
        <taxon>Actinomycetes</taxon>
        <taxon>Micromonosporales</taxon>
        <taxon>Micromonosporaceae</taxon>
        <taxon>Rugosimonospora</taxon>
    </lineage>
</organism>
<evidence type="ECO:0000259" key="9">
    <source>
        <dbReference type="Pfam" id="PF08281"/>
    </source>
</evidence>
<keyword evidence="2 6" id="KW-0805">Transcription regulation</keyword>
<dbReference type="SUPFAM" id="SSF88946">
    <property type="entry name" value="Sigma2 domain of RNA polymerase sigma factors"/>
    <property type="match status" value="1"/>
</dbReference>
<dbReference type="InterPro" id="IPR007627">
    <property type="entry name" value="RNA_pol_sigma70_r2"/>
</dbReference>
<dbReference type="SUPFAM" id="SSF88659">
    <property type="entry name" value="Sigma3 and sigma4 domains of RNA polymerase sigma factors"/>
    <property type="match status" value="1"/>
</dbReference>
<dbReference type="PROSITE" id="PS01063">
    <property type="entry name" value="SIGMA70_ECF"/>
    <property type="match status" value="1"/>
</dbReference>
<dbReference type="Gene3D" id="1.10.10.10">
    <property type="entry name" value="Winged helix-like DNA-binding domain superfamily/Winged helix DNA-binding domain"/>
    <property type="match status" value="1"/>
</dbReference>
<dbReference type="Pfam" id="PF08281">
    <property type="entry name" value="Sigma70_r4_2"/>
    <property type="match status" value="1"/>
</dbReference>
<evidence type="ECO:0000256" key="6">
    <source>
        <dbReference type="RuleBase" id="RU000716"/>
    </source>
</evidence>
<sequence>MIARVTAGERDLFRVLVVRYGALAQRTALLCGAGADADDVVQESFVAAYRALPRFRVRESFRPWLLRIVINQAHNAVRGRQRARALADRVAGWHTAVLDDEPVSNALTVERRAALVRALGDLREADREILALRYLLDLSEAETATALRLPKGTVKSRTARALERLRCVLADDGSASRRAEPDGSGSRRAEADGSGSRRAEPDGSTAPGRGGGA</sequence>
<dbReference type="InterPro" id="IPR014284">
    <property type="entry name" value="RNA_pol_sigma-70_dom"/>
</dbReference>
<evidence type="ECO:0000256" key="7">
    <source>
        <dbReference type="SAM" id="MobiDB-lite"/>
    </source>
</evidence>
<dbReference type="GO" id="GO:0006352">
    <property type="term" value="P:DNA-templated transcription initiation"/>
    <property type="evidence" value="ECO:0007669"/>
    <property type="project" value="InterPro"/>
</dbReference>
<dbReference type="InterPro" id="IPR000838">
    <property type="entry name" value="RNA_pol_sigma70_ECF_CS"/>
</dbReference>
<dbReference type="GO" id="GO:0006950">
    <property type="term" value="P:response to stress"/>
    <property type="evidence" value="ECO:0007669"/>
    <property type="project" value="UniProtKB-ARBA"/>
</dbReference>
<protein>
    <recommendedName>
        <fullName evidence="6">RNA polymerase sigma factor</fullName>
    </recommendedName>
</protein>
<reference evidence="10" key="1">
    <citation type="submission" date="2021-01" db="EMBL/GenBank/DDBJ databases">
        <title>Whole genome shotgun sequence of Rugosimonospora africana NBRC 104875.</title>
        <authorList>
            <person name="Komaki H."/>
            <person name="Tamura T."/>
        </authorList>
    </citation>
    <scope>NUCLEOTIDE SEQUENCE</scope>
    <source>
        <strain evidence="10">NBRC 104875</strain>
    </source>
</reference>
<dbReference type="PANTHER" id="PTHR43133:SF8">
    <property type="entry name" value="RNA POLYMERASE SIGMA FACTOR HI_1459-RELATED"/>
    <property type="match status" value="1"/>
</dbReference>
<gene>
    <name evidence="10" type="ORF">Raf01_58680</name>
</gene>
<evidence type="ECO:0000313" key="10">
    <source>
        <dbReference type="EMBL" id="GIH17696.1"/>
    </source>
</evidence>
<evidence type="ECO:0000256" key="4">
    <source>
        <dbReference type="ARBA" id="ARBA00023125"/>
    </source>
</evidence>
<dbReference type="Gene3D" id="1.10.1740.10">
    <property type="match status" value="1"/>
</dbReference>
<evidence type="ECO:0000256" key="5">
    <source>
        <dbReference type="ARBA" id="ARBA00023163"/>
    </source>
</evidence>
<comment type="caution">
    <text evidence="10">The sequence shown here is derived from an EMBL/GenBank/DDBJ whole genome shotgun (WGS) entry which is preliminary data.</text>
</comment>
<dbReference type="EMBL" id="BONZ01000056">
    <property type="protein sequence ID" value="GIH17696.1"/>
    <property type="molecule type" value="Genomic_DNA"/>
</dbReference>
<keyword evidence="11" id="KW-1185">Reference proteome</keyword>
<evidence type="ECO:0000256" key="2">
    <source>
        <dbReference type="ARBA" id="ARBA00023015"/>
    </source>
</evidence>
<dbReference type="Pfam" id="PF04542">
    <property type="entry name" value="Sigma70_r2"/>
    <property type="match status" value="1"/>
</dbReference>
<dbReference type="NCBIfam" id="TIGR02937">
    <property type="entry name" value="sigma70-ECF"/>
    <property type="match status" value="1"/>
</dbReference>
<dbReference type="InterPro" id="IPR013324">
    <property type="entry name" value="RNA_pol_sigma_r3/r4-like"/>
</dbReference>
<dbReference type="Proteomes" id="UP000642748">
    <property type="component" value="Unassembled WGS sequence"/>
</dbReference>
<dbReference type="InterPro" id="IPR036388">
    <property type="entry name" value="WH-like_DNA-bd_sf"/>
</dbReference>
<dbReference type="GO" id="GO:0003677">
    <property type="term" value="F:DNA binding"/>
    <property type="evidence" value="ECO:0007669"/>
    <property type="project" value="UniProtKB-KW"/>
</dbReference>
<evidence type="ECO:0000259" key="8">
    <source>
        <dbReference type="Pfam" id="PF04542"/>
    </source>
</evidence>
<dbReference type="InterPro" id="IPR013249">
    <property type="entry name" value="RNA_pol_sigma70_r4_t2"/>
</dbReference>
<feature type="region of interest" description="Disordered" evidence="7">
    <location>
        <begin position="173"/>
        <end position="213"/>
    </location>
</feature>
<dbReference type="InterPro" id="IPR013325">
    <property type="entry name" value="RNA_pol_sigma_r2"/>
</dbReference>
<dbReference type="AlphaFoldDB" id="A0A8J3VTI3"/>
<feature type="compositionally biased region" description="Basic and acidic residues" evidence="7">
    <location>
        <begin position="174"/>
        <end position="201"/>
    </location>
</feature>
<dbReference type="CDD" id="cd06171">
    <property type="entry name" value="Sigma70_r4"/>
    <property type="match status" value="1"/>
</dbReference>
<evidence type="ECO:0000256" key="1">
    <source>
        <dbReference type="ARBA" id="ARBA00010641"/>
    </source>
</evidence>
<comment type="similarity">
    <text evidence="1 6">Belongs to the sigma-70 factor family. ECF subfamily.</text>
</comment>
<keyword evidence="3 6" id="KW-0731">Sigma factor</keyword>
<feature type="domain" description="RNA polymerase sigma-70 region 2" evidence="8">
    <location>
        <begin position="17"/>
        <end position="82"/>
    </location>
</feature>
<evidence type="ECO:0000313" key="11">
    <source>
        <dbReference type="Proteomes" id="UP000642748"/>
    </source>
</evidence>
<name>A0A8J3VTI3_9ACTN</name>
<dbReference type="InterPro" id="IPR039425">
    <property type="entry name" value="RNA_pol_sigma-70-like"/>
</dbReference>